<dbReference type="Gene3D" id="1.20.1560.10">
    <property type="entry name" value="ABC transporter type 1, transmembrane domain"/>
    <property type="match status" value="1"/>
</dbReference>
<keyword evidence="3" id="KW-0547">Nucleotide-binding</keyword>
<evidence type="ECO:0000256" key="5">
    <source>
        <dbReference type="ARBA" id="ARBA00022989"/>
    </source>
</evidence>
<dbReference type="PROSITE" id="PS50929">
    <property type="entry name" value="ABC_TM1F"/>
    <property type="match status" value="1"/>
</dbReference>
<dbReference type="SMART" id="SM00382">
    <property type="entry name" value="AAA"/>
    <property type="match status" value="1"/>
</dbReference>
<feature type="domain" description="ABC transmembrane type-1" evidence="9">
    <location>
        <begin position="20"/>
        <end position="313"/>
    </location>
</feature>
<dbReference type="PROSITE" id="PS50893">
    <property type="entry name" value="ABC_TRANSPORTER_2"/>
    <property type="match status" value="1"/>
</dbReference>
<feature type="transmembrane region" description="Helical" evidence="7">
    <location>
        <begin position="58"/>
        <end position="79"/>
    </location>
</feature>
<keyword evidence="6 7" id="KW-0472">Membrane</keyword>
<dbReference type="Pfam" id="PF00005">
    <property type="entry name" value="ABC_tran"/>
    <property type="match status" value="1"/>
</dbReference>
<evidence type="ECO:0000256" key="2">
    <source>
        <dbReference type="ARBA" id="ARBA00022692"/>
    </source>
</evidence>
<evidence type="ECO:0000259" key="8">
    <source>
        <dbReference type="PROSITE" id="PS50893"/>
    </source>
</evidence>
<evidence type="ECO:0000256" key="4">
    <source>
        <dbReference type="ARBA" id="ARBA00022840"/>
    </source>
</evidence>
<feature type="transmembrane region" description="Helical" evidence="7">
    <location>
        <begin position="20"/>
        <end position="38"/>
    </location>
</feature>
<dbReference type="Gene3D" id="3.40.50.300">
    <property type="entry name" value="P-loop containing nucleotide triphosphate hydrolases"/>
    <property type="match status" value="1"/>
</dbReference>
<keyword evidence="2 7" id="KW-0812">Transmembrane</keyword>
<dbReference type="EMBL" id="AWVH01000039">
    <property type="protein sequence ID" value="ERJ92050.1"/>
    <property type="molecule type" value="Genomic_DNA"/>
</dbReference>
<dbReference type="InterPro" id="IPR011527">
    <property type="entry name" value="ABC1_TM_dom"/>
</dbReference>
<evidence type="ECO:0000313" key="10">
    <source>
        <dbReference type="EMBL" id="ERJ92050.1"/>
    </source>
</evidence>
<name>A0ABN0NXJ8_TRELE</name>
<comment type="subcellular location">
    <subcellularLocation>
        <location evidence="1">Cell membrane</location>
        <topology evidence="1">Multi-pass membrane protein</topology>
    </subcellularLocation>
</comment>
<keyword evidence="5 7" id="KW-1133">Transmembrane helix</keyword>
<dbReference type="InterPro" id="IPR003593">
    <property type="entry name" value="AAA+_ATPase"/>
</dbReference>
<proteinExistence type="predicted"/>
<keyword evidence="11" id="KW-1185">Reference proteome</keyword>
<organism evidence="10 11">
    <name type="scientific">Treponema lecithinolyticum ATCC 700332</name>
    <dbReference type="NCBI Taxonomy" id="1321815"/>
    <lineage>
        <taxon>Bacteria</taxon>
        <taxon>Pseudomonadati</taxon>
        <taxon>Spirochaetota</taxon>
        <taxon>Spirochaetia</taxon>
        <taxon>Spirochaetales</taxon>
        <taxon>Treponemataceae</taxon>
        <taxon>Treponema</taxon>
    </lineage>
</organism>
<reference evidence="10 11" key="1">
    <citation type="submission" date="2013-08" db="EMBL/GenBank/DDBJ databases">
        <authorList>
            <person name="Weinstock G."/>
            <person name="Sodergren E."/>
            <person name="Wylie T."/>
            <person name="Fulton L."/>
            <person name="Fulton R."/>
            <person name="Fronick C."/>
            <person name="O'Laughlin M."/>
            <person name="Godfrey J."/>
            <person name="Miner T."/>
            <person name="Herter B."/>
            <person name="Appelbaum E."/>
            <person name="Cordes M."/>
            <person name="Lek S."/>
            <person name="Wollam A."/>
            <person name="Pepin K.H."/>
            <person name="Palsikar V.B."/>
            <person name="Mitreva M."/>
            <person name="Wilson R.K."/>
        </authorList>
    </citation>
    <scope>NUCLEOTIDE SEQUENCE [LARGE SCALE GENOMIC DNA]</scope>
    <source>
        <strain evidence="10 11">ATCC 700332</strain>
    </source>
</reference>
<keyword evidence="4 10" id="KW-0067">ATP-binding</keyword>
<evidence type="ECO:0000256" key="6">
    <source>
        <dbReference type="ARBA" id="ARBA00023136"/>
    </source>
</evidence>
<dbReference type="SUPFAM" id="SSF90123">
    <property type="entry name" value="ABC transporter transmembrane region"/>
    <property type="match status" value="1"/>
</dbReference>
<dbReference type="GO" id="GO:0005524">
    <property type="term" value="F:ATP binding"/>
    <property type="evidence" value="ECO:0007669"/>
    <property type="project" value="UniProtKB-KW"/>
</dbReference>
<dbReference type="PANTHER" id="PTHR43394:SF1">
    <property type="entry name" value="ATP-BINDING CASSETTE SUB-FAMILY B MEMBER 10, MITOCHONDRIAL"/>
    <property type="match status" value="1"/>
</dbReference>
<feature type="transmembrane region" description="Helical" evidence="7">
    <location>
        <begin position="242"/>
        <end position="261"/>
    </location>
</feature>
<gene>
    <name evidence="10" type="ORF">HMPREF9193_01708</name>
</gene>
<dbReference type="InterPro" id="IPR027417">
    <property type="entry name" value="P-loop_NTPase"/>
</dbReference>
<dbReference type="PANTHER" id="PTHR43394">
    <property type="entry name" value="ATP-DEPENDENT PERMEASE MDL1, MITOCHONDRIAL"/>
    <property type="match status" value="1"/>
</dbReference>
<dbReference type="InterPro" id="IPR036640">
    <property type="entry name" value="ABC1_TM_sf"/>
</dbReference>
<evidence type="ECO:0000256" key="1">
    <source>
        <dbReference type="ARBA" id="ARBA00004651"/>
    </source>
</evidence>
<sequence>MNVYKRLFKYVPEKMHCMYISAFLSVVSAVLSILPYWYLWKFLDELIVAKNYAGSTHYAVVIVALLIVQAFVYFCALWASHLFAFRLETNLKTEGIKHLMNASFAFFDTNASGTVRKTIDDNTGETHMIVAHLVPDNINAFLMPFLMIAVMFAVDYRLGILLIGITVIGAIQVKWMFGNQSFLKTYKDSLDKMNAEAVEYVRGMQVIKIFKSTIYSFKSFYNSIMTYSKYAIEYVYSCRTPFVIFQVIFNIVIALTVPFAIVYMNRGENLAHILARVIFFAAFGGLMFSALMRIMYVGMYQFQAQMVVDKFEQIFKSMEKNRLEHGSVEKFDNFDIEFKNVSFKYTEDYVLKDVSFTLAQHKTYALVGSSGGGKSTIAKLISGFYKINEGNILIGGRDITEYSERALLSNIAFVFQNAKLFKKTIFENVHIGNPSASHEQVMDALEKARCTDILDKFPEREHTVIGSKGVYLSGGETQRIAIARAILKNANIIILDEASAAADSENEYEIQQAFSNLMKDKTVIMIAHRLSSIRNVDEILVVDEGKIIERGSDDELMKKDGHYKKLQTLFAKANEWKV</sequence>
<dbReference type="InterPro" id="IPR039421">
    <property type="entry name" value="Type_1_exporter"/>
</dbReference>
<evidence type="ECO:0000313" key="11">
    <source>
        <dbReference type="Proteomes" id="UP000016649"/>
    </source>
</evidence>
<dbReference type="Pfam" id="PF00664">
    <property type="entry name" value="ABC_membrane"/>
    <property type="match status" value="1"/>
</dbReference>
<comment type="caution">
    <text evidence="10">The sequence shown here is derived from an EMBL/GenBank/DDBJ whole genome shotgun (WGS) entry which is preliminary data.</text>
</comment>
<protein>
    <submittedName>
        <fullName evidence="10">ABC transporter, ATP-binding protein</fullName>
    </submittedName>
</protein>
<dbReference type="SUPFAM" id="SSF52540">
    <property type="entry name" value="P-loop containing nucleoside triphosphate hydrolases"/>
    <property type="match status" value="1"/>
</dbReference>
<feature type="domain" description="ABC transporter" evidence="8">
    <location>
        <begin position="336"/>
        <end position="569"/>
    </location>
</feature>
<dbReference type="Proteomes" id="UP000016649">
    <property type="component" value="Unassembled WGS sequence"/>
</dbReference>
<dbReference type="InterPro" id="IPR003439">
    <property type="entry name" value="ABC_transporter-like_ATP-bd"/>
</dbReference>
<evidence type="ECO:0000259" key="9">
    <source>
        <dbReference type="PROSITE" id="PS50929"/>
    </source>
</evidence>
<evidence type="ECO:0000256" key="3">
    <source>
        <dbReference type="ARBA" id="ARBA00022741"/>
    </source>
</evidence>
<feature type="transmembrane region" description="Helical" evidence="7">
    <location>
        <begin position="160"/>
        <end position="177"/>
    </location>
</feature>
<accession>A0ABN0NXJ8</accession>
<dbReference type="RefSeq" id="WP_021687909.1">
    <property type="nucleotide sequence ID" value="NZ_KI260569.1"/>
</dbReference>
<feature type="transmembrane region" description="Helical" evidence="7">
    <location>
        <begin position="273"/>
        <end position="296"/>
    </location>
</feature>
<evidence type="ECO:0000256" key="7">
    <source>
        <dbReference type="SAM" id="Phobius"/>
    </source>
</evidence>